<dbReference type="Proteomes" id="UP001562354">
    <property type="component" value="Unassembled WGS sequence"/>
</dbReference>
<accession>A0ABR3P9S8</accession>
<dbReference type="Pfam" id="PF10604">
    <property type="entry name" value="Polyketide_cyc2"/>
    <property type="match status" value="1"/>
</dbReference>
<proteinExistence type="predicted"/>
<dbReference type="InterPro" id="IPR023393">
    <property type="entry name" value="START-like_dom_sf"/>
</dbReference>
<dbReference type="RefSeq" id="XP_069199183.1">
    <property type="nucleotide sequence ID" value="XM_069342677.1"/>
</dbReference>
<keyword evidence="3" id="KW-1185">Reference proteome</keyword>
<dbReference type="CDD" id="cd07822">
    <property type="entry name" value="SRPBCC_4"/>
    <property type="match status" value="1"/>
</dbReference>
<evidence type="ECO:0000256" key="1">
    <source>
        <dbReference type="SAM" id="MobiDB-lite"/>
    </source>
</evidence>
<dbReference type="GeneID" id="95976934"/>
<evidence type="ECO:0000313" key="2">
    <source>
        <dbReference type="EMBL" id="KAL1302907.1"/>
    </source>
</evidence>
<dbReference type="InterPro" id="IPR019587">
    <property type="entry name" value="Polyketide_cyclase/dehydratase"/>
</dbReference>
<feature type="region of interest" description="Disordered" evidence="1">
    <location>
        <begin position="9"/>
        <end position="36"/>
    </location>
</feature>
<dbReference type="EMBL" id="JBFMKM010000012">
    <property type="protein sequence ID" value="KAL1302907.1"/>
    <property type="molecule type" value="Genomic_DNA"/>
</dbReference>
<reference evidence="2 3" key="1">
    <citation type="submission" date="2024-07" db="EMBL/GenBank/DDBJ databases">
        <title>Draft sequence of the Neodothiora populina.</title>
        <authorList>
            <person name="Drown D.D."/>
            <person name="Schuette U.S."/>
            <person name="Buechlein A.B."/>
            <person name="Rusch D.R."/>
            <person name="Winton L.W."/>
            <person name="Adams G.A."/>
        </authorList>
    </citation>
    <scope>NUCLEOTIDE SEQUENCE [LARGE SCALE GENOMIC DNA]</scope>
    <source>
        <strain evidence="2 3">CPC 39397</strain>
    </source>
</reference>
<organism evidence="2 3">
    <name type="scientific">Neodothiora populina</name>
    <dbReference type="NCBI Taxonomy" id="2781224"/>
    <lineage>
        <taxon>Eukaryota</taxon>
        <taxon>Fungi</taxon>
        <taxon>Dikarya</taxon>
        <taxon>Ascomycota</taxon>
        <taxon>Pezizomycotina</taxon>
        <taxon>Dothideomycetes</taxon>
        <taxon>Dothideomycetidae</taxon>
        <taxon>Dothideales</taxon>
        <taxon>Dothioraceae</taxon>
        <taxon>Neodothiora</taxon>
    </lineage>
</organism>
<name>A0ABR3P9S8_9PEZI</name>
<dbReference type="Gene3D" id="3.30.530.20">
    <property type="match status" value="1"/>
</dbReference>
<gene>
    <name evidence="2" type="ORF">AAFC00_003232</name>
</gene>
<evidence type="ECO:0000313" key="3">
    <source>
        <dbReference type="Proteomes" id="UP001562354"/>
    </source>
</evidence>
<evidence type="ECO:0008006" key="4">
    <source>
        <dbReference type="Google" id="ProtNLM"/>
    </source>
</evidence>
<sequence length="222" mass="24788">MADSDLIAITTADELPRSPVEASTSTHARPTPTIPHGGLFSPYSAIQIDAPPQAVYDAIVDAASWKQWNSFVPSATIKPPSGSTDTSNMTLNASMTFKVNMTYGTTTVSKEHVNILDPPPNTVQSQTGHITRICWVLDNKAIITPRFLMHAERVNEIEDRGDGTTIYRTWETFGGPLARFVKWKYEAMLKDRFKDWARDLKMYVERKEAVNKERGTAIEMPA</sequence>
<dbReference type="SUPFAM" id="SSF55961">
    <property type="entry name" value="Bet v1-like"/>
    <property type="match status" value="1"/>
</dbReference>
<comment type="caution">
    <text evidence="2">The sequence shown here is derived from an EMBL/GenBank/DDBJ whole genome shotgun (WGS) entry which is preliminary data.</text>
</comment>
<protein>
    <recommendedName>
        <fullName evidence="4">Polyketide cyclase/dehydrase</fullName>
    </recommendedName>
</protein>